<organism evidence="3 4">
    <name type="scientific">Paragonimus westermani</name>
    <dbReference type="NCBI Taxonomy" id="34504"/>
    <lineage>
        <taxon>Eukaryota</taxon>
        <taxon>Metazoa</taxon>
        <taxon>Spiralia</taxon>
        <taxon>Lophotrochozoa</taxon>
        <taxon>Platyhelminthes</taxon>
        <taxon>Trematoda</taxon>
        <taxon>Digenea</taxon>
        <taxon>Plagiorchiida</taxon>
        <taxon>Troglotremata</taxon>
        <taxon>Troglotrematidae</taxon>
        <taxon>Paragonimus</taxon>
    </lineage>
</organism>
<comment type="caution">
    <text evidence="3">The sequence shown here is derived from an EMBL/GenBank/DDBJ whole genome shotgun (WGS) entry which is preliminary data.</text>
</comment>
<gene>
    <name evidence="3" type="ORF">DEA37_0012782</name>
</gene>
<dbReference type="Proteomes" id="UP000324629">
    <property type="component" value="Unassembled WGS sequence"/>
</dbReference>
<keyword evidence="4" id="KW-1185">Reference proteome</keyword>
<dbReference type="PANTHER" id="PTHR11200">
    <property type="entry name" value="INOSITOL 5-PHOSPHATASE"/>
    <property type="match status" value="1"/>
</dbReference>
<evidence type="ECO:0000313" key="4">
    <source>
        <dbReference type="Proteomes" id="UP000324629"/>
    </source>
</evidence>
<dbReference type="InterPro" id="IPR036691">
    <property type="entry name" value="Endo/exonu/phosph_ase_sf"/>
</dbReference>
<dbReference type="GO" id="GO:0004439">
    <property type="term" value="F:phosphatidylinositol-4,5-bisphosphate 5-phosphatase activity"/>
    <property type="evidence" value="ECO:0007669"/>
    <property type="project" value="TreeGrafter"/>
</dbReference>
<evidence type="ECO:0000256" key="1">
    <source>
        <dbReference type="SAM" id="MobiDB-lite"/>
    </source>
</evidence>
<dbReference type="EMBL" id="QNGE01007324">
    <property type="protein sequence ID" value="KAA3671085.1"/>
    <property type="molecule type" value="Genomic_DNA"/>
</dbReference>
<evidence type="ECO:0000259" key="2">
    <source>
        <dbReference type="Pfam" id="PF22669"/>
    </source>
</evidence>
<sequence>MLQCVRTSSRIVNDASDTSSFEVGKDALEVLDFADSDSWLDKYRVEIARHKLNYSVAKPSTESAIRLKNGAINNLSDGCMVVDLCLSDVESSGSVQFSSSSSSSSSGQVRNMTLTCSSMDNVFNAVNSTNCTPHSSVHHSISSNSLKPLHESSRGAFSPNRQLSNSNDSELNVIAIVDKQPVPERTQSLRTAPSVFLMNDLIEHPSSHNNFLEDHVFRSRLSNAEQLVRQQLLDRVDQYCTFESVRIFIGSWNVNGRQDASLSLDDWLMPSDDQPPADIYVIGFQELDLSLGAVALNKTSPAALEDRWTLQLQSALGGLLQPPSSKHSWFSPKDSSHSYAQRWSKHTGGGYQRLRRVRLAGILMIVYVSAKLFRRANASEMSTQLVPTGVFNMMVC</sequence>
<feature type="compositionally biased region" description="Low complexity" evidence="1">
    <location>
        <begin position="134"/>
        <end position="145"/>
    </location>
</feature>
<dbReference type="GO" id="GO:0046856">
    <property type="term" value="P:phosphatidylinositol dephosphorylation"/>
    <property type="evidence" value="ECO:0007669"/>
    <property type="project" value="InterPro"/>
</dbReference>
<proteinExistence type="predicted"/>
<dbReference type="PANTHER" id="PTHR11200:SF300">
    <property type="entry name" value="TYPE II INOSITOL 1,4,5-TRISPHOSPHATE 5-PHOSPHATASE"/>
    <property type="match status" value="1"/>
</dbReference>
<name>A0A5J4N6E7_9TREM</name>
<evidence type="ECO:0000313" key="3">
    <source>
        <dbReference type="EMBL" id="KAA3671085.1"/>
    </source>
</evidence>
<dbReference type="AlphaFoldDB" id="A0A5J4N6E7"/>
<reference evidence="3 4" key="1">
    <citation type="journal article" date="2019" name="Gigascience">
        <title>Whole-genome sequence of the oriental lung fluke Paragonimus westermani.</title>
        <authorList>
            <person name="Oey H."/>
            <person name="Zakrzewski M."/>
            <person name="Narain K."/>
            <person name="Devi K.R."/>
            <person name="Agatsuma T."/>
            <person name="Nawaratna S."/>
            <person name="Gobert G.N."/>
            <person name="Jones M.K."/>
            <person name="Ragan M.A."/>
            <person name="McManus D.P."/>
            <person name="Krause L."/>
        </authorList>
    </citation>
    <scope>NUCLEOTIDE SEQUENCE [LARGE SCALE GENOMIC DNA]</scope>
    <source>
        <strain evidence="3 4">IND2009</strain>
    </source>
</reference>
<dbReference type="InterPro" id="IPR000300">
    <property type="entry name" value="IPPc"/>
</dbReference>
<dbReference type="Pfam" id="PF22669">
    <property type="entry name" value="Exo_endo_phos2"/>
    <property type="match status" value="1"/>
</dbReference>
<dbReference type="InterPro" id="IPR046985">
    <property type="entry name" value="IP5"/>
</dbReference>
<protein>
    <recommendedName>
        <fullName evidence="2">Inositol polyphosphate-related phosphatase domain-containing protein</fullName>
    </recommendedName>
</protein>
<dbReference type="SUPFAM" id="SSF56219">
    <property type="entry name" value="DNase I-like"/>
    <property type="match status" value="1"/>
</dbReference>
<accession>A0A5J4N6E7</accession>
<feature type="region of interest" description="Disordered" evidence="1">
    <location>
        <begin position="134"/>
        <end position="164"/>
    </location>
</feature>
<feature type="domain" description="Inositol polyphosphate-related phosphatase" evidence="2">
    <location>
        <begin position="251"/>
        <end position="390"/>
    </location>
</feature>
<dbReference type="Gene3D" id="3.60.10.10">
    <property type="entry name" value="Endonuclease/exonuclease/phosphatase"/>
    <property type="match status" value="1"/>
</dbReference>